<comment type="caution">
    <text evidence="2">The sequence shown here is derived from an EMBL/GenBank/DDBJ whole genome shotgun (WGS) entry which is preliminary data.</text>
</comment>
<organism evidence="2 3">
    <name type="scientific">Stylosanthes scabra</name>
    <dbReference type="NCBI Taxonomy" id="79078"/>
    <lineage>
        <taxon>Eukaryota</taxon>
        <taxon>Viridiplantae</taxon>
        <taxon>Streptophyta</taxon>
        <taxon>Embryophyta</taxon>
        <taxon>Tracheophyta</taxon>
        <taxon>Spermatophyta</taxon>
        <taxon>Magnoliopsida</taxon>
        <taxon>eudicotyledons</taxon>
        <taxon>Gunneridae</taxon>
        <taxon>Pentapetalae</taxon>
        <taxon>rosids</taxon>
        <taxon>fabids</taxon>
        <taxon>Fabales</taxon>
        <taxon>Fabaceae</taxon>
        <taxon>Papilionoideae</taxon>
        <taxon>50 kb inversion clade</taxon>
        <taxon>dalbergioids sensu lato</taxon>
        <taxon>Dalbergieae</taxon>
        <taxon>Pterocarpus clade</taxon>
        <taxon>Stylosanthes</taxon>
    </lineage>
</organism>
<protein>
    <submittedName>
        <fullName evidence="2">Uncharacterized protein</fullName>
    </submittedName>
</protein>
<keyword evidence="1" id="KW-0175">Coiled coil</keyword>
<evidence type="ECO:0000313" key="3">
    <source>
        <dbReference type="Proteomes" id="UP001341840"/>
    </source>
</evidence>
<dbReference type="Proteomes" id="UP001341840">
    <property type="component" value="Unassembled WGS sequence"/>
</dbReference>
<proteinExistence type="predicted"/>
<evidence type="ECO:0000256" key="1">
    <source>
        <dbReference type="SAM" id="Coils"/>
    </source>
</evidence>
<gene>
    <name evidence="2" type="ORF">PIB30_039794</name>
</gene>
<feature type="coiled-coil region" evidence="1">
    <location>
        <begin position="54"/>
        <end position="102"/>
    </location>
</feature>
<dbReference type="EMBL" id="JASCZI010211660">
    <property type="protein sequence ID" value="MED6195642.1"/>
    <property type="molecule type" value="Genomic_DNA"/>
</dbReference>
<evidence type="ECO:0000313" key="2">
    <source>
        <dbReference type="EMBL" id="MED6195642.1"/>
    </source>
</evidence>
<keyword evidence="3" id="KW-1185">Reference proteome</keyword>
<name>A0ABU6XD88_9FABA</name>
<reference evidence="2 3" key="1">
    <citation type="journal article" date="2023" name="Plants (Basel)">
        <title>Bridging the Gap: Combining Genomics and Transcriptomics Approaches to Understand Stylosanthes scabra, an Orphan Legume from the Brazilian Caatinga.</title>
        <authorList>
            <person name="Ferreira-Neto J.R.C."/>
            <person name="da Silva M.D."/>
            <person name="Binneck E."/>
            <person name="de Melo N.F."/>
            <person name="da Silva R.H."/>
            <person name="de Melo A.L.T.M."/>
            <person name="Pandolfi V."/>
            <person name="Bustamante F.O."/>
            <person name="Brasileiro-Vidal A.C."/>
            <person name="Benko-Iseppon A.M."/>
        </authorList>
    </citation>
    <scope>NUCLEOTIDE SEQUENCE [LARGE SCALE GENOMIC DNA]</scope>
    <source>
        <tissue evidence="2">Leaves</tissue>
    </source>
</reference>
<sequence length="251" mass="28626">MGSMMWKVDVDLLNSFGRVASARYVQVQAARLMCISRRWELQGLEEESSKKADALELERKLLLATEQVALKEKENGMLKEENDELKARIAKLSKDKKDLETRVEVCGERKEAEVSKKAHGFEMLAAAWDRAKAQAELFAPGVSFDKMDPVKVIYKGELVDDDQIQWKGVMTTILPSDVIVFLKILVVFKFGVCFEQYIGVGFDILSIVVIPRTVSRADRTGFPPTVLNWNKINVRKHIRKLVSVREHEHLH</sequence>
<accession>A0ABU6XD88</accession>